<dbReference type="Gene3D" id="1.20.1280.50">
    <property type="match status" value="1"/>
</dbReference>
<dbReference type="EMBL" id="JAUEPS010000021">
    <property type="protein sequence ID" value="KAK0457589.1"/>
    <property type="molecule type" value="Genomic_DNA"/>
</dbReference>
<dbReference type="AlphaFoldDB" id="A0AA39KAH7"/>
<dbReference type="SUPFAM" id="SSF81383">
    <property type="entry name" value="F-box domain"/>
    <property type="match status" value="1"/>
</dbReference>
<comment type="caution">
    <text evidence="2">The sequence shown here is derived from an EMBL/GenBank/DDBJ whole genome shotgun (WGS) entry which is preliminary data.</text>
</comment>
<feature type="domain" description="F-box" evidence="1">
    <location>
        <begin position="116"/>
        <end position="168"/>
    </location>
</feature>
<evidence type="ECO:0000313" key="3">
    <source>
        <dbReference type="Proteomes" id="UP001175211"/>
    </source>
</evidence>
<evidence type="ECO:0000313" key="2">
    <source>
        <dbReference type="EMBL" id="KAK0457589.1"/>
    </source>
</evidence>
<gene>
    <name evidence="2" type="ORF">EV420DRAFT_1480650</name>
</gene>
<sequence length="576" mass="66081">MEGSRAGKPKNHAGIERKKLKYKFLRLCRNIRTSGQNSCQKCAFHAVHPYIPSVNVIDLLRSGFSSLDDGQASVLNDIAKLEQELGTVESLLIQIRDRRNKILKDLGDFKSLLGPIRRLPRETLLHIFNLVSSDIPDPLDAPWILGQVCSTWRSISRSCPSLWTRITIPEDYDNYPAFLKEYISLSRDLPVHLSIEEYPGSEMLKALEGLLVHSERWSTLELTMIRDDVFEYMSLAAYPAIQLTKLSIYTDADIRLESKHVVFNSLFSSSPIREAHFEDFPYLRLPINMAELRKLFVYSYDPTELHCVLRRAQHLIEISVTPTRPPRNFSTSSAYTPVIHTSIERLSLVMTHDIHRVTKFPISFDSVTLPALCQFDILTDGDKPLFQLADGTFQDVEYSRMLDLFRRSECNLTILILSIPVYVESFLVPILMQSPALQKLDIFIDASVAKDVFKVLALQRGLAQQLEELCIEEAPFRTAKSSLLEEEDEFHQMFLSRSVGNRRLETLRLVINTSWCQPRLPLPVGKESSFRDLFRFKDEGMDIKFLLDGKDCLVDKVARVRFFGSSSTYESPRFYP</sequence>
<proteinExistence type="predicted"/>
<dbReference type="GeneID" id="85353239"/>
<keyword evidence="3" id="KW-1185">Reference proteome</keyword>
<organism evidence="2 3">
    <name type="scientific">Armillaria tabescens</name>
    <name type="common">Ringless honey mushroom</name>
    <name type="synonym">Agaricus tabescens</name>
    <dbReference type="NCBI Taxonomy" id="1929756"/>
    <lineage>
        <taxon>Eukaryota</taxon>
        <taxon>Fungi</taxon>
        <taxon>Dikarya</taxon>
        <taxon>Basidiomycota</taxon>
        <taxon>Agaricomycotina</taxon>
        <taxon>Agaricomycetes</taxon>
        <taxon>Agaricomycetidae</taxon>
        <taxon>Agaricales</taxon>
        <taxon>Marasmiineae</taxon>
        <taxon>Physalacriaceae</taxon>
        <taxon>Desarmillaria</taxon>
    </lineage>
</organism>
<dbReference type="Proteomes" id="UP001175211">
    <property type="component" value="Unassembled WGS sequence"/>
</dbReference>
<reference evidence="2" key="1">
    <citation type="submission" date="2023-06" db="EMBL/GenBank/DDBJ databases">
        <authorList>
            <consortium name="Lawrence Berkeley National Laboratory"/>
            <person name="Ahrendt S."/>
            <person name="Sahu N."/>
            <person name="Indic B."/>
            <person name="Wong-Bajracharya J."/>
            <person name="Merenyi Z."/>
            <person name="Ke H.-M."/>
            <person name="Monk M."/>
            <person name="Kocsube S."/>
            <person name="Drula E."/>
            <person name="Lipzen A."/>
            <person name="Balint B."/>
            <person name="Henrissat B."/>
            <person name="Andreopoulos B."/>
            <person name="Martin F.M."/>
            <person name="Harder C.B."/>
            <person name="Rigling D."/>
            <person name="Ford K.L."/>
            <person name="Foster G.D."/>
            <person name="Pangilinan J."/>
            <person name="Papanicolaou A."/>
            <person name="Barry K."/>
            <person name="LaButti K."/>
            <person name="Viragh M."/>
            <person name="Koriabine M."/>
            <person name="Yan M."/>
            <person name="Riley R."/>
            <person name="Champramary S."/>
            <person name="Plett K.L."/>
            <person name="Tsai I.J."/>
            <person name="Slot J."/>
            <person name="Sipos G."/>
            <person name="Plett J."/>
            <person name="Nagy L.G."/>
            <person name="Grigoriev I.V."/>
        </authorList>
    </citation>
    <scope>NUCLEOTIDE SEQUENCE</scope>
    <source>
        <strain evidence="2">CCBAS 213</strain>
    </source>
</reference>
<protein>
    <recommendedName>
        <fullName evidence="1">F-box domain-containing protein</fullName>
    </recommendedName>
</protein>
<dbReference type="InterPro" id="IPR001810">
    <property type="entry name" value="F-box_dom"/>
</dbReference>
<dbReference type="RefSeq" id="XP_060329901.1">
    <property type="nucleotide sequence ID" value="XM_060469691.1"/>
</dbReference>
<accession>A0AA39KAH7</accession>
<evidence type="ECO:0000259" key="1">
    <source>
        <dbReference type="Pfam" id="PF12937"/>
    </source>
</evidence>
<dbReference type="Pfam" id="PF12937">
    <property type="entry name" value="F-box-like"/>
    <property type="match status" value="1"/>
</dbReference>
<dbReference type="InterPro" id="IPR036047">
    <property type="entry name" value="F-box-like_dom_sf"/>
</dbReference>
<name>A0AA39KAH7_ARMTA</name>